<comment type="caution">
    <text evidence="1">The sequence shown here is derived from an EMBL/GenBank/DDBJ whole genome shotgun (WGS) entry which is preliminary data.</text>
</comment>
<dbReference type="Proteomes" id="UP001056120">
    <property type="component" value="Linkage Group LG11"/>
</dbReference>
<accession>A0ACB9HYP4</accession>
<evidence type="ECO:0000313" key="1">
    <source>
        <dbReference type="EMBL" id="KAI3799932.1"/>
    </source>
</evidence>
<evidence type="ECO:0000313" key="2">
    <source>
        <dbReference type="Proteomes" id="UP001056120"/>
    </source>
</evidence>
<dbReference type="EMBL" id="CM042028">
    <property type="protein sequence ID" value="KAI3799932.1"/>
    <property type="molecule type" value="Genomic_DNA"/>
</dbReference>
<reference evidence="1 2" key="2">
    <citation type="journal article" date="2022" name="Mol. Ecol. Resour.">
        <title>The genomes of chicory, endive, great burdock and yacon provide insights into Asteraceae paleo-polyploidization history and plant inulin production.</title>
        <authorList>
            <person name="Fan W."/>
            <person name="Wang S."/>
            <person name="Wang H."/>
            <person name="Wang A."/>
            <person name="Jiang F."/>
            <person name="Liu H."/>
            <person name="Zhao H."/>
            <person name="Xu D."/>
            <person name="Zhang Y."/>
        </authorList>
    </citation>
    <scope>NUCLEOTIDE SEQUENCE [LARGE SCALE GENOMIC DNA]</scope>
    <source>
        <strain evidence="2">cv. Yunnan</strain>
        <tissue evidence="1">Leaves</tissue>
    </source>
</reference>
<protein>
    <submittedName>
        <fullName evidence="1">Uncharacterized protein</fullName>
    </submittedName>
</protein>
<keyword evidence="2" id="KW-1185">Reference proteome</keyword>
<organism evidence="1 2">
    <name type="scientific">Smallanthus sonchifolius</name>
    <dbReference type="NCBI Taxonomy" id="185202"/>
    <lineage>
        <taxon>Eukaryota</taxon>
        <taxon>Viridiplantae</taxon>
        <taxon>Streptophyta</taxon>
        <taxon>Embryophyta</taxon>
        <taxon>Tracheophyta</taxon>
        <taxon>Spermatophyta</taxon>
        <taxon>Magnoliopsida</taxon>
        <taxon>eudicotyledons</taxon>
        <taxon>Gunneridae</taxon>
        <taxon>Pentapetalae</taxon>
        <taxon>asterids</taxon>
        <taxon>campanulids</taxon>
        <taxon>Asterales</taxon>
        <taxon>Asteraceae</taxon>
        <taxon>Asteroideae</taxon>
        <taxon>Heliantheae alliance</taxon>
        <taxon>Millerieae</taxon>
        <taxon>Smallanthus</taxon>
    </lineage>
</organism>
<reference evidence="2" key="1">
    <citation type="journal article" date="2022" name="Mol. Ecol. Resour.">
        <title>The genomes of chicory, endive, great burdock and yacon provide insights into Asteraceae palaeo-polyploidization history and plant inulin production.</title>
        <authorList>
            <person name="Fan W."/>
            <person name="Wang S."/>
            <person name="Wang H."/>
            <person name="Wang A."/>
            <person name="Jiang F."/>
            <person name="Liu H."/>
            <person name="Zhao H."/>
            <person name="Xu D."/>
            <person name="Zhang Y."/>
        </authorList>
    </citation>
    <scope>NUCLEOTIDE SEQUENCE [LARGE SCALE GENOMIC DNA]</scope>
    <source>
        <strain evidence="2">cv. Yunnan</strain>
    </source>
</reference>
<sequence>MEGPKLHGIHLLMAVFPKFQYQILAYTLASKAQKQTFQPIKRLNGSFMRIKHWSELVTNVYIAGLGVNWSSVSNVMDMNDGYGGLVI</sequence>
<name>A0ACB9HYP4_9ASTR</name>
<proteinExistence type="predicted"/>
<gene>
    <name evidence="1" type="ORF">L1987_35238</name>
</gene>